<dbReference type="Proteomes" id="UP000789595">
    <property type="component" value="Unassembled WGS sequence"/>
</dbReference>
<sequence>MVLLPSSAAATAKAKAWVAQQLQTDSYTTNQSTGSRAARLSEIEKLAIDVADLEKQVQQARKRADYARRARAGTRTKAKAAARMPHDAPPPPPRRRRSEEEDDDAFDEMQSGLDSLREKRDKARQRELKAEAQTKQAELELAKCLETLERAAQRRSAARRGEDEGAPWVAAAQAERDAFESVQRMAAALPGNRGPGAADVAELRDRVRKQKDQCRALRKRASSKRRLAEAWRDDAQLHAKCALDAAARRDAHDLGRASRLARSAVRAERHVAEAETREEAFARRAAFASEFKTE</sequence>
<accession>A0A8J2SE27</accession>
<evidence type="ECO:0000256" key="1">
    <source>
        <dbReference type="SAM" id="MobiDB-lite"/>
    </source>
</evidence>
<protein>
    <submittedName>
        <fullName evidence="2">Uncharacterized protein</fullName>
    </submittedName>
</protein>
<dbReference type="AlphaFoldDB" id="A0A8J2SE27"/>
<name>A0A8J2SE27_9STRA</name>
<organism evidence="2 3">
    <name type="scientific">Pelagomonas calceolata</name>
    <dbReference type="NCBI Taxonomy" id="35677"/>
    <lineage>
        <taxon>Eukaryota</taxon>
        <taxon>Sar</taxon>
        <taxon>Stramenopiles</taxon>
        <taxon>Ochrophyta</taxon>
        <taxon>Pelagophyceae</taxon>
        <taxon>Pelagomonadales</taxon>
        <taxon>Pelagomonadaceae</taxon>
        <taxon>Pelagomonas</taxon>
    </lineage>
</organism>
<feature type="compositionally biased region" description="Basic and acidic residues" evidence="1">
    <location>
        <begin position="115"/>
        <end position="133"/>
    </location>
</feature>
<dbReference type="EMBL" id="CAKKNE010000001">
    <property type="protein sequence ID" value="CAH0365924.1"/>
    <property type="molecule type" value="Genomic_DNA"/>
</dbReference>
<feature type="compositionally biased region" description="Basic residues" evidence="1">
    <location>
        <begin position="69"/>
        <end position="80"/>
    </location>
</feature>
<evidence type="ECO:0000313" key="3">
    <source>
        <dbReference type="Proteomes" id="UP000789595"/>
    </source>
</evidence>
<feature type="region of interest" description="Disordered" evidence="1">
    <location>
        <begin position="58"/>
        <end position="133"/>
    </location>
</feature>
<keyword evidence="3" id="KW-1185">Reference proteome</keyword>
<reference evidence="2" key="1">
    <citation type="submission" date="2021-11" db="EMBL/GenBank/DDBJ databases">
        <authorList>
            <consortium name="Genoscope - CEA"/>
            <person name="William W."/>
        </authorList>
    </citation>
    <scope>NUCLEOTIDE SEQUENCE</scope>
</reference>
<comment type="caution">
    <text evidence="2">The sequence shown here is derived from an EMBL/GenBank/DDBJ whole genome shotgun (WGS) entry which is preliminary data.</text>
</comment>
<proteinExistence type="predicted"/>
<evidence type="ECO:0000313" key="2">
    <source>
        <dbReference type="EMBL" id="CAH0365924.1"/>
    </source>
</evidence>
<gene>
    <name evidence="2" type="ORF">PECAL_1P23870</name>
</gene>